<dbReference type="GO" id="GO:0005524">
    <property type="term" value="F:ATP binding"/>
    <property type="evidence" value="ECO:0007669"/>
    <property type="project" value="UniProtKB-UniRule"/>
</dbReference>
<dbReference type="PIRSF" id="PIRSF031057">
    <property type="entry name" value="Thiamin_pyrophosphokinase"/>
    <property type="match status" value="1"/>
</dbReference>
<dbReference type="Gene3D" id="3.40.50.10240">
    <property type="entry name" value="Thiamin pyrophosphokinase, catalytic domain"/>
    <property type="match status" value="1"/>
</dbReference>
<evidence type="ECO:0000256" key="5">
    <source>
        <dbReference type="ARBA" id="ARBA00022777"/>
    </source>
</evidence>
<evidence type="ECO:0000256" key="6">
    <source>
        <dbReference type="ARBA" id="ARBA00022840"/>
    </source>
</evidence>
<dbReference type="EC" id="2.7.6.2" evidence="8"/>
<dbReference type="Pfam" id="PF04265">
    <property type="entry name" value="TPK_B1_binding"/>
    <property type="match status" value="1"/>
</dbReference>
<proteinExistence type="inferred from homology"/>
<evidence type="ECO:0000256" key="7">
    <source>
        <dbReference type="ARBA" id="ARBA00025120"/>
    </source>
</evidence>
<feature type="domain" description="Thiamin pyrophosphokinase thiamin-binding" evidence="9">
    <location>
        <begin position="208"/>
        <end position="273"/>
    </location>
</feature>
<dbReference type="NCBIfam" id="TIGR01378">
    <property type="entry name" value="thi_PPkinase"/>
    <property type="match status" value="1"/>
</dbReference>
<keyword evidence="4 8" id="KW-0547">Nucleotide-binding</keyword>
<organism evidence="10">
    <name type="scientific">Tetraselmis sp. GSL018</name>
    <dbReference type="NCBI Taxonomy" id="582737"/>
    <lineage>
        <taxon>Eukaryota</taxon>
        <taxon>Viridiplantae</taxon>
        <taxon>Chlorophyta</taxon>
        <taxon>core chlorophytes</taxon>
        <taxon>Chlorodendrophyceae</taxon>
        <taxon>Chlorodendrales</taxon>
        <taxon>Chlorodendraceae</taxon>
        <taxon>Tetraselmis</taxon>
    </lineage>
</organism>
<gene>
    <name evidence="10" type="primary">THI80</name>
    <name evidence="10" type="ORF">TSPGSL018_12513</name>
</gene>
<dbReference type="UniPathway" id="UPA00060">
    <property type="reaction ID" value="UER00597"/>
</dbReference>
<accession>A0A061S914</accession>
<keyword evidence="6 8" id="KW-0067">ATP-binding</keyword>
<dbReference type="PANTHER" id="PTHR13622:SF8">
    <property type="entry name" value="THIAMIN PYROPHOSPHOKINASE 1"/>
    <property type="match status" value="1"/>
</dbReference>
<evidence type="ECO:0000256" key="2">
    <source>
        <dbReference type="ARBA" id="ARBA00006785"/>
    </source>
</evidence>
<dbReference type="EMBL" id="GBEZ01005833">
    <property type="protein sequence ID" value="JAC79519.1"/>
    <property type="molecule type" value="Transcribed_RNA"/>
</dbReference>
<dbReference type="GO" id="GO:0006772">
    <property type="term" value="P:thiamine metabolic process"/>
    <property type="evidence" value="ECO:0007669"/>
    <property type="project" value="InterPro"/>
</dbReference>
<comment type="pathway">
    <text evidence="1 8">Cofactor biosynthesis; thiamine diphosphate biosynthesis; thiamine diphosphate from thiamine: step 1/1.</text>
</comment>
<dbReference type="GO" id="GO:0016301">
    <property type="term" value="F:kinase activity"/>
    <property type="evidence" value="ECO:0007669"/>
    <property type="project" value="UniProtKB-UniRule"/>
</dbReference>
<evidence type="ECO:0000313" key="10">
    <source>
        <dbReference type="EMBL" id="JAC79519.1"/>
    </source>
</evidence>
<name>A0A061S914_9CHLO</name>
<dbReference type="SMART" id="SM00983">
    <property type="entry name" value="TPK_B1_binding"/>
    <property type="match status" value="1"/>
</dbReference>
<keyword evidence="5 8" id="KW-0418">Kinase</keyword>
<dbReference type="GO" id="GO:0009229">
    <property type="term" value="P:thiamine diphosphate biosynthetic process"/>
    <property type="evidence" value="ECO:0007669"/>
    <property type="project" value="UniProtKB-UniRule"/>
</dbReference>
<dbReference type="InterPro" id="IPR006282">
    <property type="entry name" value="Thi_PPkinase"/>
</dbReference>
<evidence type="ECO:0000256" key="1">
    <source>
        <dbReference type="ARBA" id="ARBA00005078"/>
    </source>
</evidence>
<comment type="function">
    <text evidence="7">Catalyzes the phosphorylation of thiamine to thiamine pyrophosphate (TPP). TPP is an active cofactor for enzymes involved in glycolysis and energy production. Plant leaves require high levels of TPP for photosynthesis and carbohydrate metabolism.</text>
</comment>
<protein>
    <recommendedName>
        <fullName evidence="8">Thiamine pyrophosphokinase</fullName>
        <ecNumber evidence="8">2.7.6.2</ecNumber>
    </recommendedName>
</protein>
<dbReference type="InterPro" id="IPR016966">
    <property type="entry name" value="Thiamin_pyrophosphokinase_euk"/>
</dbReference>
<evidence type="ECO:0000256" key="4">
    <source>
        <dbReference type="ARBA" id="ARBA00022741"/>
    </source>
</evidence>
<evidence type="ECO:0000256" key="8">
    <source>
        <dbReference type="PIRNR" id="PIRNR031057"/>
    </source>
</evidence>
<dbReference type="GO" id="GO:0004788">
    <property type="term" value="F:thiamine diphosphokinase activity"/>
    <property type="evidence" value="ECO:0007669"/>
    <property type="project" value="UniProtKB-UniRule"/>
</dbReference>
<dbReference type="AlphaFoldDB" id="A0A061S914"/>
<dbReference type="InterPro" id="IPR007371">
    <property type="entry name" value="TPK_catalytic"/>
</dbReference>
<comment type="catalytic activity">
    <reaction evidence="8">
        <text>thiamine + ATP = thiamine diphosphate + AMP + H(+)</text>
        <dbReference type="Rhea" id="RHEA:11576"/>
        <dbReference type="ChEBI" id="CHEBI:15378"/>
        <dbReference type="ChEBI" id="CHEBI:18385"/>
        <dbReference type="ChEBI" id="CHEBI:30616"/>
        <dbReference type="ChEBI" id="CHEBI:58937"/>
        <dbReference type="ChEBI" id="CHEBI:456215"/>
    </reaction>
</comment>
<evidence type="ECO:0000259" key="9">
    <source>
        <dbReference type="SMART" id="SM00983"/>
    </source>
</evidence>
<dbReference type="InterPro" id="IPR036371">
    <property type="entry name" value="TPK_B1-bd_sf"/>
</dbReference>
<dbReference type="CDD" id="cd07995">
    <property type="entry name" value="TPK"/>
    <property type="match status" value="1"/>
</dbReference>
<dbReference type="SUPFAM" id="SSF63862">
    <property type="entry name" value="Thiamin pyrophosphokinase, substrate-binding domain"/>
    <property type="match status" value="1"/>
</dbReference>
<dbReference type="PANTHER" id="PTHR13622">
    <property type="entry name" value="THIAMIN PYROPHOSPHOKINASE"/>
    <property type="match status" value="1"/>
</dbReference>
<dbReference type="SUPFAM" id="SSF63999">
    <property type="entry name" value="Thiamin pyrophosphokinase, catalytic domain"/>
    <property type="match status" value="1"/>
</dbReference>
<dbReference type="FunFam" id="2.60.120.320:FF:000001">
    <property type="entry name" value="Thiamine pyrophosphokinase"/>
    <property type="match status" value="1"/>
</dbReference>
<dbReference type="Pfam" id="PF04263">
    <property type="entry name" value="TPK_catalytic"/>
    <property type="match status" value="1"/>
</dbReference>
<dbReference type="InterPro" id="IPR007373">
    <property type="entry name" value="Thiamin_PyroPKinase_B1-bd"/>
</dbReference>
<evidence type="ECO:0000256" key="3">
    <source>
        <dbReference type="ARBA" id="ARBA00022679"/>
    </source>
</evidence>
<dbReference type="Gene3D" id="2.60.120.320">
    <property type="entry name" value="Thiamin pyrophosphokinase, thiamin-binding domain"/>
    <property type="match status" value="1"/>
</dbReference>
<sequence length="293" mass="32490">MDNLNMLQRVTFSFRTCLFSEPYELSNGTITEVTGEPLQKECTDCCEETVFLVVLNWWLPKCSPYVWERATYRVVADGGANRLYREIPKLIPELSVEEVRSRFVPDCVVGDLDSLKPEVRAFYESKGVAIHDKSEDQDTNDLTKCIHACLGYMEESGLRRESVTIVCVGALGGRLDHTLGNLNVLYSFQELNLVLCGDGNLTRLLPAGTSVIHPDRAMEGPTCGLIPLGGPVRATTTGLRWNLDNTEMRFAGLVSTSNMIDADEIVVHSDGPLLWTTKLRDRVCPLCGAVGRT</sequence>
<dbReference type="InterPro" id="IPR036759">
    <property type="entry name" value="TPK_catalytic_sf"/>
</dbReference>
<dbReference type="GO" id="GO:0030975">
    <property type="term" value="F:thiamine binding"/>
    <property type="evidence" value="ECO:0007669"/>
    <property type="project" value="UniProtKB-UniRule"/>
</dbReference>
<keyword evidence="3 8" id="KW-0808">Transferase</keyword>
<comment type="similarity">
    <text evidence="2 8">Belongs to the thiamine pyrophosphokinase family.</text>
</comment>
<reference evidence="10" key="1">
    <citation type="submission" date="2014-05" db="EMBL/GenBank/DDBJ databases">
        <title>The transcriptome of the halophilic microalga Tetraselmis sp. GSL018 isolated from the Great Salt Lake, Utah.</title>
        <authorList>
            <person name="Jinkerson R.E."/>
            <person name="D'Adamo S."/>
            <person name="Posewitz M.C."/>
        </authorList>
    </citation>
    <scope>NUCLEOTIDE SEQUENCE</scope>
    <source>
        <strain evidence="10">GSL018</strain>
    </source>
</reference>